<evidence type="ECO:0000256" key="1">
    <source>
        <dbReference type="SAM" id="MobiDB-lite"/>
    </source>
</evidence>
<feature type="region of interest" description="Disordered" evidence="1">
    <location>
        <begin position="341"/>
        <end position="376"/>
    </location>
</feature>
<gene>
    <name evidence="2" type="ORF">ESCO_005363</name>
</gene>
<feature type="compositionally biased region" description="Low complexity" evidence="1">
    <location>
        <begin position="346"/>
        <end position="369"/>
    </location>
</feature>
<keyword evidence="3" id="KW-1185">Reference proteome</keyword>
<dbReference type="Proteomes" id="UP000053831">
    <property type="component" value="Unassembled WGS sequence"/>
</dbReference>
<accession>A0A0M9VV16</accession>
<dbReference type="AlphaFoldDB" id="A0A0M9VV16"/>
<organism evidence="2 3">
    <name type="scientific">Escovopsis weberi</name>
    <dbReference type="NCBI Taxonomy" id="150374"/>
    <lineage>
        <taxon>Eukaryota</taxon>
        <taxon>Fungi</taxon>
        <taxon>Dikarya</taxon>
        <taxon>Ascomycota</taxon>
        <taxon>Pezizomycotina</taxon>
        <taxon>Sordariomycetes</taxon>
        <taxon>Hypocreomycetidae</taxon>
        <taxon>Hypocreales</taxon>
        <taxon>Hypocreaceae</taxon>
        <taxon>Escovopsis</taxon>
    </lineage>
</organism>
<sequence length="525" mass="58200">MAQREQTPDPLQLREGGTLPSVPGTERTRPWACTLFDPAFGIFSEEDLKALGGANCSVLDGGGRPPTLWSIIQHIRQLIRLVRQLFGSDGFQLVDGDVQRGRRLRLYADELWELITNPDEPAAAADEMYHVPLWGLLNTVKAADEEKGIEYHCPLTTCRDTDGNADGKGKGKGKGKGNEDDDADAPLRRPYRSHHNLVMHANECLEVLDHEYAATGGLLSLLPTEDAEDAAQLESARNTLLGQWLLFTQHLVARMHELELSYAGALDVLAGEAVVPHQMLARLGAGGRAGGRELVFPQDRFVLANADEDVAGRIHRLLDRAEARHADAERQFWESGVSGERMWARGGQPPGQQGKSQQNGQGQGHRQGQPAHPRGLVGVDLTTRFCRLADQGRDAPIFVLPAIEHHPGIQRTRELEQRPTVVSVVTPRWTERLSDLEERLRAPLRRAREAEDANAALRREVLELRERLGLAVAQLDKTRMEVRYYEAGAGEGARGEVLAALGAYRDKMERLKAVLPEKYHKELAM</sequence>
<reference evidence="2 3" key="1">
    <citation type="submission" date="2015-07" db="EMBL/GenBank/DDBJ databases">
        <title>The genome of the fungus Escovopsis weberi, a specialized disease agent of ant agriculture.</title>
        <authorList>
            <person name="de Man T.J."/>
            <person name="Stajich J.E."/>
            <person name="Kubicek C.P."/>
            <person name="Chenthamara K."/>
            <person name="Atanasova L."/>
            <person name="Druzhinina I.S."/>
            <person name="Birnbaum S."/>
            <person name="Barribeau S.M."/>
            <person name="Teiling C."/>
            <person name="Suen G."/>
            <person name="Currie C."/>
            <person name="Gerardo N.M."/>
        </authorList>
    </citation>
    <scope>NUCLEOTIDE SEQUENCE [LARGE SCALE GENOMIC DNA]</scope>
</reference>
<comment type="caution">
    <text evidence="2">The sequence shown here is derived from an EMBL/GenBank/DDBJ whole genome shotgun (WGS) entry which is preliminary data.</text>
</comment>
<feature type="region of interest" description="Disordered" evidence="1">
    <location>
        <begin position="1"/>
        <end position="25"/>
    </location>
</feature>
<evidence type="ECO:0000313" key="2">
    <source>
        <dbReference type="EMBL" id="KOS20492.1"/>
    </source>
</evidence>
<dbReference type="EMBL" id="LGSR01000017">
    <property type="protein sequence ID" value="KOS20492.1"/>
    <property type="molecule type" value="Genomic_DNA"/>
</dbReference>
<proteinExistence type="predicted"/>
<name>A0A0M9VV16_ESCWE</name>
<feature type="compositionally biased region" description="Basic and acidic residues" evidence="1">
    <location>
        <begin position="160"/>
        <end position="169"/>
    </location>
</feature>
<dbReference type="OrthoDB" id="5413531at2759"/>
<feature type="region of interest" description="Disordered" evidence="1">
    <location>
        <begin position="160"/>
        <end position="187"/>
    </location>
</feature>
<evidence type="ECO:0000313" key="3">
    <source>
        <dbReference type="Proteomes" id="UP000053831"/>
    </source>
</evidence>
<protein>
    <submittedName>
        <fullName evidence="2">Uncharacterized protein</fullName>
    </submittedName>
</protein>